<dbReference type="EMBL" id="DS113190">
    <property type="protein sequence ID" value="EAY21510.1"/>
    <property type="molecule type" value="Genomic_DNA"/>
</dbReference>
<name>A2DDY4_TRIV3</name>
<dbReference type="eggNOG" id="KOG1167">
    <property type="taxonomic scope" value="Eukaryota"/>
</dbReference>
<dbReference type="Pfam" id="PF00069">
    <property type="entry name" value="Pkinase"/>
    <property type="match status" value="1"/>
</dbReference>
<evidence type="ECO:0000259" key="9">
    <source>
        <dbReference type="PROSITE" id="PS50011"/>
    </source>
</evidence>
<dbReference type="FunFam" id="1.10.510.10:FF:001174">
    <property type="entry name" value="CMGC family protein kinase"/>
    <property type="match status" value="1"/>
</dbReference>
<dbReference type="GO" id="GO:0007165">
    <property type="term" value="P:signal transduction"/>
    <property type="evidence" value="ECO:0000318"/>
    <property type="project" value="GO_Central"/>
</dbReference>
<evidence type="ECO:0000313" key="10">
    <source>
        <dbReference type="EMBL" id="EAY21510.1"/>
    </source>
</evidence>
<keyword evidence="4 7" id="KW-0547">Nucleotide-binding</keyword>
<gene>
    <name evidence="10" type="ORF">TVAG_199490</name>
</gene>
<keyword evidence="2 8" id="KW-0723">Serine/threonine-protein kinase</keyword>
<dbReference type="FunCoup" id="A2DDY4">
    <property type="interactions" value="626"/>
</dbReference>
<dbReference type="GO" id="GO:0005634">
    <property type="term" value="C:nucleus"/>
    <property type="evidence" value="ECO:0000318"/>
    <property type="project" value="GO_Central"/>
</dbReference>
<reference evidence="10" key="1">
    <citation type="submission" date="2006-10" db="EMBL/GenBank/DDBJ databases">
        <authorList>
            <person name="Amadeo P."/>
            <person name="Zhao Q."/>
            <person name="Wortman J."/>
            <person name="Fraser-Liggett C."/>
            <person name="Carlton J."/>
        </authorList>
    </citation>
    <scope>NUCLEOTIDE SEQUENCE</scope>
    <source>
        <strain evidence="10">G3</strain>
    </source>
</reference>
<reference evidence="10" key="2">
    <citation type="journal article" date="2007" name="Science">
        <title>Draft genome sequence of the sexually transmitted pathogen Trichomonas vaginalis.</title>
        <authorList>
            <person name="Carlton J.M."/>
            <person name="Hirt R.P."/>
            <person name="Silva J.C."/>
            <person name="Delcher A.L."/>
            <person name="Schatz M."/>
            <person name="Zhao Q."/>
            <person name="Wortman J.R."/>
            <person name="Bidwell S.L."/>
            <person name="Alsmark U.C.M."/>
            <person name="Besteiro S."/>
            <person name="Sicheritz-Ponten T."/>
            <person name="Noel C.J."/>
            <person name="Dacks J.B."/>
            <person name="Foster P.G."/>
            <person name="Simillion C."/>
            <person name="Van de Peer Y."/>
            <person name="Miranda-Saavedra D."/>
            <person name="Barton G.J."/>
            <person name="Westrop G.D."/>
            <person name="Mueller S."/>
            <person name="Dessi D."/>
            <person name="Fiori P.L."/>
            <person name="Ren Q."/>
            <person name="Paulsen I."/>
            <person name="Zhang H."/>
            <person name="Bastida-Corcuera F.D."/>
            <person name="Simoes-Barbosa A."/>
            <person name="Brown M.T."/>
            <person name="Hayes R.D."/>
            <person name="Mukherjee M."/>
            <person name="Okumura C.Y."/>
            <person name="Schneider R."/>
            <person name="Smith A.J."/>
            <person name="Vanacova S."/>
            <person name="Villalvazo M."/>
            <person name="Haas B.J."/>
            <person name="Pertea M."/>
            <person name="Feldblyum T.V."/>
            <person name="Utterback T.R."/>
            <person name="Shu C.L."/>
            <person name="Osoegawa K."/>
            <person name="de Jong P.J."/>
            <person name="Hrdy I."/>
            <person name="Horvathova L."/>
            <person name="Zubacova Z."/>
            <person name="Dolezal P."/>
            <person name="Malik S.B."/>
            <person name="Logsdon J.M. Jr."/>
            <person name="Henze K."/>
            <person name="Gupta A."/>
            <person name="Wang C.C."/>
            <person name="Dunne R.L."/>
            <person name="Upcroft J.A."/>
            <person name="Upcroft P."/>
            <person name="White O."/>
            <person name="Salzberg S.L."/>
            <person name="Tang P."/>
            <person name="Chiu C.-H."/>
            <person name="Lee Y.-S."/>
            <person name="Embley T.M."/>
            <person name="Coombs G.H."/>
            <person name="Mottram J.C."/>
            <person name="Tachezy J."/>
            <person name="Fraser-Liggett C.M."/>
            <person name="Johnson P.J."/>
        </authorList>
    </citation>
    <scope>NUCLEOTIDE SEQUENCE [LARGE SCALE GENOMIC DNA]</scope>
    <source>
        <strain evidence="10">G3</strain>
    </source>
</reference>
<dbReference type="PROSITE" id="PS50011">
    <property type="entry name" value="PROTEIN_KINASE_DOM"/>
    <property type="match status" value="1"/>
</dbReference>
<dbReference type="Proteomes" id="UP000001542">
    <property type="component" value="Unassembled WGS sequence"/>
</dbReference>
<evidence type="ECO:0000256" key="4">
    <source>
        <dbReference type="ARBA" id="ARBA00022741"/>
    </source>
</evidence>
<dbReference type="Gene3D" id="1.10.510.10">
    <property type="entry name" value="Transferase(Phosphotransferase) domain 1"/>
    <property type="match status" value="1"/>
</dbReference>
<comment type="similarity">
    <text evidence="8">Belongs to the protein kinase superfamily.</text>
</comment>
<keyword evidence="11" id="KW-1185">Reference proteome</keyword>
<dbReference type="SMART" id="SM00220">
    <property type="entry name" value="S_TKc"/>
    <property type="match status" value="1"/>
</dbReference>
<protein>
    <recommendedName>
        <fullName evidence="1">non-specific serine/threonine protein kinase</fullName>
        <ecNumber evidence="1">2.7.11.1</ecNumber>
    </recommendedName>
</protein>
<keyword evidence="6 7" id="KW-0067">ATP-binding</keyword>
<dbReference type="Gene3D" id="3.30.200.20">
    <property type="entry name" value="Phosphorylase Kinase, domain 1"/>
    <property type="match status" value="1"/>
</dbReference>
<feature type="domain" description="Protein kinase" evidence="9">
    <location>
        <begin position="10"/>
        <end position="318"/>
    </location>
</feature>
<evidence type="ECO:0000256" key="8">
    <source>
        <dbReference type="RuleBase" id="RU000304"/>
    </source>
</evidence>
<proteinExistence type="inferred from homology"/>
<organism evidence="10 11">
    <name type="scientific">Trichomonas vaginalis (strain ATCC PRA-98 / G3)</name>
    <dbReference type="NCBI Taxonomy" id="412133"/>
    <lineage>
        <taxon>Eukaryota</taxon>
        <taxon>Metamonada</taxon>
        <taxon>Parabasalia</taxon>
        <taxon>Trichomonadida</taxon>
        <taxon>Trichomonadidae</taxon>
        <taxon>Trichomonas</taxon>
    </lineage>
</organism>
<evidence type="ECO:0000256" key="3">
    <source>
        <dbReference type="ARBA" id="ARBA00022679"/>
    </source>
</evidence>
<dbReference type="STRING" id="5722.A2DDY4"/>
<dbReference type="GO" id="GO:0000727">
    <property type="term" value="P:double-strand break repair via break-induced replication"/>
    <property type="evidence" value="ECO:0000318"/>
    <property type="project" value="GO_Central"/>
</dbReference>
<dbReference type="SUPFAM" id="SSF56112">
    <property type="entry name" value="Protein kinase-like (PK-like)"/>
    <property type="match status" value="1"/>
</dbReference>
<dbReference type="AlphaFoldDB" id="A2DDY4"/>
<dbReference type="SMR" id="A2DDY4"/>
<dbReference type="PROSITE" id="PS00108">
    <property type="entry name" value="PROTEIN_KINASE_ST"/>
    <property type="match status" value="1"/>
</dbReference>
<dbReference type="InParanoid" id="A2DDY4"/>
<dbReference type="InterPro" id="IPR011009">
    <property type="entry name" value="Kinase-like_dom_sf"/>
</dbReference>
<feature type="binding site" evidence="7">
    <location>
        <position position="38"/>
    </location>
    <ligand>
        <name>ATP</name>
        <dbReference type="ChEBI" id="CHEBI:30616"/>
    </ligand>
</feature>
<dbReference type="OrthoDB" id="10020333at2759"/>
<dbReference type="RefSeq" id="XP_001582496.1">
    <property type="nucleotide sequence ID" value="XM_001582446.1"/>
</dbReference>
<dbReference type="InterPro" id="IPR000719">
    <property type="entry name" value="Prot_kinase_dom"/>
</dbReference>
<evidence type="ECO:0000256" key="6">
    <source>
        <dbReference type="ARBA" id="ARBA00022840"/>
    </source>
</evidence>
<dbReference type="GO" id="GO:0004674">
    <property type="term" value="F:protein serine/threonine kinase activity"/>
    <property type="evidence" value="ECO:0000318"/>
    <property type="project" value="GO_Central"/>
</dbReference>
<dbReference type="VEuPathDB" id="TrichDB:TVAGG3_1000100"/>
<dbReference type="GO" id="GO:0005737">
    <property type="term" value="C:cytoplasm"/>
    <property type="evidence" value="ECO:0000318"/>
    <property type="project" value="GO_Central"/>
</dbReference>
<accession>A2DDY4</accession>
<dbReference type="PANTHER" id="PTHR44167">
    <property type="entry name" value="OVARIAN-SPECIFIC SERINE/THREONINE-PROTEIN KINASE LOK-RELATED"/>
    <property type="match status" value="1"/>
</dbReference>
<evidence type="ECO:0000313" key="11">
    <source>
        <dbReference type="Proteomes" id="UP000001542"/>
    </source>
</evidence>
<dbReference type="PANTHER" id="PTHR44167:SF23">
    <property type="entry name" value="CDC7 KINASE, ISOFORM A-RELATED"/>
    <property type="match status" value="1"/>
</dbReference>
<dbReference type="InterPro" id="IPR017441">
    <property type="entry name" value="Protein_kinase_ATP_BS"/>
</dbReference>
<dbReference type="CDD" id="cd14019">
    <property type="entry name" value="STKc_Cdc7"/>
    <property type="match status" value="1"/>
</dbReference>
<evidence type="ECO:0000256" key="7">
    <source>
        <dbReference type="PROSITE-ProRule" id="PRU10141"/>
    </source>
</evidence>
<keyword evidence="3" id="KW-0808">Transferase</keyword>
<evidence type="ECO:0000256" key="5">
    <source>
        <dbReference type="ARBA" id="ARBA00022777"/>
    </source>
</evidence>
<dbReference type="PROSITE" id="PS00107">
    <property type="entry name" value="PROTEIN_KINASE_ATP"/>
    <property type="match status" value="1"/>
</dbReference>
<dbReference type="VEuPathDB" id="TrichDB:TVAG_199490"/>
<dbReference type="KEGG" id="tva:5467058"/>
<keyword evidence="5 10" id="KW-0418">Kinase</keyword>
<dbReference type="InterPro" id="IPR008271">
    <property type="entry name" value="Ser/Thr_kinase_AS"/>
</dbReference>
<evidence type="ECO:0000256" key="1">
    <source>
        <dbReference type="ARBA" id="ARBA00012513"/>
    </source>
</evidence>
<evidence type="ECO:0000256" key="2">
    <source>
        <dbReference type="ARBA" id="ARBA00022527"/>
    </source>
</evidence>
<dbReference type="GO" id="GO:0005524">
    <property type="term" value="F:ATP binding"/>
    <property type="evidence" value="ECO:0007669"/>
    <property type="project" value="UniProtKB-UniRule"/>
</dbReference>
<dbReference type="EC" id="2.7.11.1" evidence="1"/>
<dbReference type="OMA" id="QGFTMEK"/>
<sequence>MARALTEADFTIHELIGTGSFSTVFHATDKKGRHYALKRLFWNNAPDRILKELQWICYLDHPNIVKCHACFRTVDQATLVMEYIPHIPFRQLLSKMNNLTIQHYMYGLLSALAYMHSKKIIHRDVKPANFLFDPKTMRGVLIDFGLCEEDMSIKTATPQVADSSENDFDLQFPHLCQNRQKMMANRAGTRGFRSPEVLFAAWNQTLTIDIWSAGVVLLSILSQRYPFFKSPDDLTSLCEISVLVGTEKLYAAAKECGRKLRFPVEQKGYNMQELCTRLNSTIDDMNLDPSVFDLLEKMLEPIPSLRITSEEALKHPFFATISAKNA</sequence>